<dbReference type="PANTHER" id="PTHR32308">
    <property type="entry name" value="LYASE BETA SUBUNIT, PUTATIVE (AFU_ORTHOLOGUE AFUA_4G13030)-RELATED"/>
    <property type="match status" value="1"/>
</dbReference>
<dbReference type="InterPro" id="IPR015813">
    <property type="entry name" value="Pyrv/PenolPyrv_kinase-like_dom"/>
</dbReference>
<dbReference type="InterPro" id="IPR011206">
    <property type="entry name" value="Citrate_lyase_beta/mcl1/mcl2"/>
</dbReference>
<feature type="domain" description="HpcH/HpaI aldolase/citrate lyase" evidence="7">
    <location>
        <begin position="5"/>
        <end position="215"/>
    </location>
</feature>
<accession>A0A238LEZ7</accession>
<proteinExistence type="inferred from homology"/>
<feature type="binding site" evidence="5">
    <location>
        <position position="64"/>
    </location>
    <ligand>
        <name>substrate</name>
    </ligand>
</feature>
<evidence type="ECO:0000256" key="5">
    <source>
        <dbReference type="PIRSR" id="PIRSR015582-1"/>
    </source>
</evidence>
<dbReference type="OrthoDB" id="9800547at2"/>
<feature type="binding site" evidence="6">
    <location>
        <position position="149"/>
    </location>
    <ligand>
        <name>Mg(2+)</name>
        <dbReference type="ChEBI" id="CHEBI:18420"/>
    </ligand>
</feature>
<organism evidence="8 9">
    <name type="scientific">Flavimaricola marinus</name>
    <dbReference type="NCBI Taxonomy" id="1819565"/>
    <lineage>
        <taxon>Bacteria</taxon>
        <taxon>Pseudomonadati</taxon>
        <taxon>Pseudomonadota</taxon>
        <taxon>Alphaproteobacteria</taxon>
        <taxon>Rhodobacterales</taxon>
        <taxon>Paracoccaceae</taxon>
        <taxon>Flavimaricola</taxon>
    </lineage>
</organism>
<dbReference type="EMBL" id="FXZK01000004">
    <property type="protein sequence ID" value="SMY08162.1"/>
    <property type="molecule type" value="Genomic_DNA"/>
</dbReference>
<dbReference type="InterPro" id="IPR040442">
    <property type="entry name" value="Pyrv_kinase-like_dom_sf"/>
</dbReference>
<gene>
    <name evidence="8" type="primary">mcl1_2</name>
    <name evidence="8" type="ORF">LOM8899_02311</name>
</gene>
<evidence type="ECO:0000256" key="4">
    <source>
        <dbReference type="ARBA" id="ARBA00022842"/>
    </source>
</evidence>
<keyword evidence="4 6" id="KW-0460">Magnesium</keyword>
<protein>
    <submittedName>
        <fullName evidence="8">Malyl-CoA lyase</fullName>
        <ecNumber evidence="8">4.1.3.24</ecNumber>
    </submittedName>
</protein>
<dbReference type="EC" id="4.1.3.24" evidence="8"/>
<dbReference type="GO" id="GO:0000287">
    <property type="term" value="F:magnesium ion binding"/>
    <property type="evidence" value="ECO:0007669"/>
    <property type="project" value="TreeGrafter"/>
</dbReference>
<dbReference type="GO" id="GO:0006107">
    <property type="term" value="P:oxaloacetate metabolic process"/>
    <property type="evidence" value="ECO:0007669"/>
    <property type="project" value="TreeGrafter"/>
</dbReference>
<dbReference type="GO" id="GO:0016829">
    <property type="term" value="F:lyase activity"/>
    <property type="evidence" value="ECO:0007669"/>
    <property type="project" value="UniProtKB-KW"/>
</dbReference>
<evidence type="ECO:0000256" key="1">
    <source>
        <dbReference type="ARBA" id="ARBA00001946"/>
    </source>
</evidence>
<dbReference type="RefSeq" id="WP_093992368.1">
    <property type="nucleotide sequence ID" value="NZ_FXZK01000004.1"/>
</dbReference>
<dbReference type="SUPFAM" id="SSF51621">
    <property type="entry name" value="Phosphoenolpyruvate/pyruvate domain"/>
    <property type="match status" value="1"/>
</dbReference>
<keyword evidence="9" id="KW-1185">Reference proteome</keyword>
<evidence type="ECO:0000313" key="8">
    <source>
        <dbReference type="EMBL" id="SMY08162.1"/>
    </source>
</evidence>
<comment type="similarity">
    <text evidence="2">Belongs to the HpcH/HpaI aldolase family.</text>
</comment>
<evidence type="ECO:0000256" key="6">
    <source>
        <dbReference type="PIRSR" id="PIRSR015582-2"/>
    </source>
</evidence>
<evidence type="ECO:0000259" key="7">
    <source>
        <dbReference type="Pfam" id="PF03328"/>
    </source>
</evidence>
<dbReference type="InterPro" id="IPR005000">
    <property type="entry name" value="Aldolase/citrate-lyase_domain"/>
</dbReference>
<evidence type="ECO:0000256" key="2">
    <source>
        <dbReference type="ARBA" id="ARBA00005568"/>
    </source>
</evidence>
<feature type="binding site" evidence="6">
    <location>
        <position position="122"/>
    </location>
    <ligand>
        <name>Mg(2+)</name>
        <dbReference type="ChEBI" id="CHEBI:18420"/>
    </ligand>
</feature>
<evidence type="ECO:0000256" key="3">
    <source>
        <dbReference type="ARBA" id="ARBA00022723"/>
    </source>
</evidence>
<evidence type="ECO:0000313" key="9">
    <source>
        <dbReference type="Proteomes" id="UP000201613"/>
    </source>
</evidence>
<keyword evidence="3 6" id="KW-0479">Metal-binding</keyword>
<keyword evidence="8" id="KW-0456">Lyase</keyword>
<dbReference type="PIRSF" id="PIRSF015582">
    <property type="entry name" value="Cit_lyase_B"/>
    <property type="match status" value="1"/>
</dbReference>
<dbReference type="PANTHER" id="PTHR32308:SF0">
    <property type="entry name" value="HPCH_HPAI ALDOLASE_CITRATE LYASE DOMAIN-CONTAINING PROTEIN"/>
    <property type="match status" value="1"/>
</dbReference>
<name>A0A238LEZ7_9RHOB</name>
<dbReference type="AlphaFoldDB" id="A0A238LEZ7"/>
<dbReference type="Proteomes" id="UP000201613">
    <property type="component" value="Unassembled WGS sequence"/>
</dbReference>
<comment type="cofactor">
    <cofactor evidence="1">
        <name>Mg(2+)</name>
        <dbReference type="ChEBI" id="CHEBI:18420"/>
    </cofactor>
</comment>
<feature type="binding site" evidence="5">
    <location>
        <position position="122"/>
    </location>
    <ligand>
        <name>substrate</name>
    </ligand>
</feature>
<sequence>MTPHRSLLFAPANRPAIHDKALASGADIVCLDLEDAVPPADKASARETATGFLTDAAGPERVVRINGLRSADGLRDILALLEAGPTGGTIFLPKVATPDEVRLTDELITEAAAPLKIAVLIESLEGLYNAAAILSASPRISFAMFGAVDYAAELGVEVAPEPLFHARTTLIHAAKLAGVDLLDVPCLAFRDEQAVSKEADAARALGFTGKAALHPSNLSILNTAFSPSEDEIAHAEKVIDLFDQSPNGLAVLDGKLIEKPVIRSMQRILALRDAQAT</sequence>
<dbReference type="Pfam" id="PF03328">
    <property type="entry name" value="HpcH_HpaI"/>
    <property type="match status" value="1"/>
</dbReference>
<dbReference type="Gene3D" id="3.20.20.60">
    <property type="entry name" value="Phosphoenolpyruvate-binding domains"/>
    <property type="match status" value="1"/>
</dbReference>
<reference evidence="9" key="1">
    <citation type="submission" date="2017-05" db="EMBL/GenBank/DDBJ databases">
        <authorList>
            <person name="Rodrigo-Torres L."/>
            <person name="Arahal R. D."/>
            <person name="Lucena T."/>
        </authorList>
    </citation>
    <scope>NUCLEOTIDE SEQUENCE [LARGE SCALE GENOMIC DNA]</scope>
    <source>
        <strain evidence="9">CECT 8899</strain>
    </source>
</reference>